<organism evidence="1 2">
    <name type="scientific">Streblomastix strix</name>
    <dbReference type="NCBI Taxonomy" id="222440"/>
    <lineage>
        <taxon>Eukaryota</taxon>
        <taxon>Metamonada</taxon>
        <taxon>Preaxostyla</taxon>
        <taxon>Oxymonadida</taxon>
        <taxon>Streblomastigidae</taxon>
        <taxon>Streblomastix</taxon>
    </lineage>
</organism>
<accession>A0A5J4X5W2</accession>
<dbReference type="Proteomes" id="UP000324800">
    <property type="component" value="Unassembled WGS sequence"/>
</dbReference>
<dbReference type="AlphaFoldDB" id="A0A5J4X5W2"/>
<dbReference type="EMBL" id="SNRW01000267">
    <property type="protein sequence ID" value="KAA6402222.1"/>
    <property type="molecule type" value="Genomic_DNA"/>
</dbReference>
<proteinExistence type="predicted"/>
<name>A0A5J4X5W2_9EUKA</name>
<reference evidence="1 2" key="1">
    <citation type="submission" date="2019-03" db="EMBL/GenBank/DDBJ databases">
        <title>Single cell metagenomics reveals metabolic interactions within the superorganism composed of flagellate Streblomastix strix and complex community of Bacteroidetes bacteria on its surface.</title>
        <authorList>
            <person name="Treitli S.C."/>
            <person name="Kolisko M."/>
            <person name="Husnik F."/>
            <person name="Keeling P."/>
            <person name="Hampl V."/>
        </authorList>
    </citation>
    <scope>NUCLEOTIDE SEQUENCE [LARGE SCALE GENOMIC DNA]</scope>
    <source>
        <strain evidence="1">ST1C</strain>
    </source>
</reference>
<feature type="non-terminal residue" evidence="1">
    <location>
        <position position="1"/>
    </location>
</feature>
<protein>
    <submittedName>
        <fullName evidence="1">Uncharacterized protein</fullName>
    </submittedName>
</protein>
<comment type="caution">
    <text evidence="1">The sequence shown here is derived from an EMBL/GenBank/DDBJ whole genome shotgun (WGS) entry which is preliminary data.</text>
</comment>
<evidence type="ECO:0000313" key="2">
    <source>
        <dbReference type="Proteomes" id="UP000324800"/>
    </source>
</evidence>
<gene>
    <name evidence="1" type="ORF">EZS28_002249</name>
</gene>
<evidence type="ECO:0000313" key="1">
    <source>
        <dbReference type="EMBL" id="KAA6402222.1"/>
    </source>
</evidence>
<sequence>IQRVFVKKYGLLCHPNGRPVQVYVRPRKEKPKKGQRVCKTFIQ</sequence>